<gene>
    <name evidence="2" type="ORF">PHSY_005253</name>
</gene>
<dbReference type="HOGENOM" id="CLU_2513620_0_0_1"/>
<sequence>MIVLRIGCEAGPCSDAVVAYRGAKFLSDFRTLAGVSKIGGDLTDDHATARPSPHSRQLPPSNDLHMANGVKDAATMEGQFRRASV</sequence>
<dbReference type="GeneID" id="24110533"/>
<dbReference type="EMBL" id="DF238810">
    <property type="protein sequence ID" value="GAC97667.1"/>
    <property type="molecule type" value="Genomic_DNA"/>
</dbReference>
<proteinExistence type="predicted"/>
<feature type="region of interest" description="Disordered" evidence="1">
    <location>
        <begin position="40"/>
        <end position="71"/>
    </location>
</feature>
<evidence type="ECO:0000313" key="3">
    <source>
        <dbReference type="Proteomes" id="UP000014071"/>
    </source>
</evidence>
<evidence type="ECO:0000313" key="2">
    <source>
        <dbReference type="EMBL" id="GAC97667.1"/>
    </source>
</evidence>
<dbReference type="RefSeq" id="XP_012191254.1">
    <property type="nucleotide sequence ID" value="XM_012335864.1"/>
</dbReference>
<keyword evidence="3" id="KW-1185">Reference proteome</keyword>
<reference evidence="3" key="1">
    <citation type="journal article" date="2013" name="Genome Announc.">
        <title>Draft genome sequence of the basidiomycetous yeast-like fungus Pseudozyma hubeiensis SY62, which produces an abundant amount of the biosurfactant mannosylerythritol lipids.</title>
        <authorList>
            <person name="Konishi M."/>
            <person name="Hatada Y."/>
            <person name="Horiuchi J."/>
        </authorList>
    </citation>
    <scope>NUCLEOTIDE SEQUENCE [LARGE SCALE GENOMIC DNA]</scope>
    <source>
        <strain evidence="3">SY62</strain>
    </source>
</reference>
<accession>R9P8T0</accession>
<dbReference type="AlphaFoldDB" id="R9P8T0"/>
<organism evidence="2 3">
    <name type="scientific">Pseudozyma hubeiensis (strain SY62)</name>
    <name type="common">Yeast</name>
    <dbReference type="NCBI Taxonomy" id="1305764"/>
    <lineage>
        <taxon>Eukaryota</taxon>
        <taxon>Fungi</taxon>
        <taxon>Dikarya</taxon>
        <taxon>Basidiomycota</taxon>
        <taxon>Ustilaginomycotina</taxon>
        <taxon>Ustilaginomycetes</taxon>
        <taxon>Ustilaginales</taxon>
        <taxon>Ustilaginaceae</taxon>
        <taxon>Pseudozyma</taxon>
    </lineage>
</organism>
<evidence type="ECO:0000256" key="1">
    <source>
        <dbReference type="SAM" id="MobiDB-lite"/>
    </source>
</evidence>
<dbReference type="Proteomes" id="UP000014071">
    <property type="component" value="Unassembled WGS sequence"/>
</dbReference>
<name>R9P8T0_PSEHS</name>
<protein>
    <submittedName>
        <fullName evidence="2">Uncharacterized protein</fullName>
    </submittedName>
</protein>